<name>A0A4R7I0S3_9ACTN</name>
<organism evidence="1 2">
    <name type="scientific">Ilumatobacter fluminis</name>
    <dbReference type="NCBI Taxonomy" id="467091"/>
    <lineage>
        <taxon>Bacteria</taxon>
        <taxon>Bacillati</taxon>
        <taxon>Actinomycetota</taxon>
        <taxon>Acidimicrobiia</taxon>
        <taxon>Acidimicrobiales</taxon>
        <taxon>Ilumatobacteraceae</taxon>
        <taxon>Ilumatobacter</taxon>
    </lineage>
</organism>
<reference evidence="1 2" key="1">
    <citation type="submission" date="2019-03" db="EMBL/GenBank/DDBJ databases">
        <title>Sequencing the genomes of 1000 actinobacteria strains.</title>
        <authorList>
            <person name="Klenk H.-P."/>
        </authorList>
    </citation>
    <scope>NUCLEOTIDE SEQUENCE [LARGE SCALE GENOMIC DNA]</scope>
    <source>
        <strain evidence="1 2">DSM 18936</strain>
    </source>
</reference>
<protein>
    <submittedName>
        <fullName evidence="1">Uncharacterized protein</fullName>
    </submittedName>
</protein>
<dbReference type="EMBL" id="SOAU01000001">
    <property type="protein sequence ID" value="TDT16146.1"/>
    <property type="molecule type" value="Genomic_DNA"/>
</dbReference>
<gene>
    <name evidence="1" type="ORF">BDK89_1728</name>
</gene>
<keyword evidence="2" id="KW-1185">Reference proteome</keyword>
<evidence type="ECO:0000313" key="2">
    <source>
        <dbReference type="Proteomes" id="UP000294558"/>
    </source>
</evidence>
<dbReference type="Proteomes" id="UP000294558">
    <property type="component" value="Unassembled WGS sequence"/>
</dbReference>
<accession>A0A4R7I0S3</accession>
<evidence type="ECO:0000313" key="1">
    <source>
        <dbReference type="EMBL" id="TDT16146.1"/>
    </source>
</evidence>
<dbReference type="RefSeq" id="WP_133868544.1">
    <property type="nucleotide sequence ID" value="NZ_JAVJPS010000040.1"/>
</dbReference>
<proteinExistence type="predicted"/>
<sequence length="61" mass="6462">MTDQFSSTPTLDADEAADHNEVVAEAVSVIDGALAKMMQRDLVSSGEVADLLLDLRTLLTA</sequence>
<comment type="caution">
    <text evidence="1">The sequence shown here is derived from an EMBL/GenBank/DDBJ whole genome shotgun (WGS) entry which is preliminary data.</text>
</comment>
<dbReference type="OrthoDB" id="5245161at2"/>
<dbReference type="AlphaFoldDB" id="A0A4R7I0S3"/>